<accession>A0A174LA59</accession>
<keyword evidence="7 19" id="KW-1003">Cell membrane</keyword>
<dbReference type="NCBIfam" id="TIGR00317">
    <property type="entry name" value="cobS"/>
    <property type="match status" value="1"/>
</dbReference>
<feature type="transmembrane region" description="Helical" evidence="19">
    <location>
        <begin position="200"/>
        <end position="218"/>
    </location>
</feature>
<feature type="transmembrane region" description="Helical" evidence="19">
    <location>
        <begin position="102"/>
        <end position="123"/>
    </location>
</feature>
<comment type="similarity">
    <text evidence="4 19">Belongs to the CobS family.</text>
</comment>
<comment type="pathway">
    <text evidence="3 19">Cofactor biosynthesis; adenosylcobalamin biosynthesis; adenosylcobalamin from cob(II)yrinate a,c-diamide: step 7/7.</text>
</comment>
<proteinExistence type="inferred from homology"/>
<sequence length="255" mass="27413">MYLLKSCAIAFSMYSKIPMPRVDWNEKNMKYAMCFFPVVGAVLGVLEVIVGGLLLDFATGKFLLAAAMTLLPVLVTGGIHMDGFMDTMDALSSYGDREKKLAILKDSNSGAFAILGMCCYFLWNAAVWSEVTKDMLPVIACGYVISRSMSGFSVVTFPAARNSGLARTFQDGAQKKIVRAVTSLCFLAAGALMLVQSPVLGAAALAAAVLVFLYYRHTCKKQFGGITGDLAGYFLQLCELAMLTVIVLAGGIGWR</sequence>
<feature type="transmembrane region" description="Helical" evidence="19">
    <location>
        <begin position="61"/>
        <end position="81"/>
    </location>
</feature>
<feature type="transmembrane region" description="Helical" evidence="19">
    <location>
        <begin position="31"/>
        <end position="55"/>
    </location>
</feature>
<evidence type="ECO:0000256" key="2">
    <source>
        <dbReference type="ARBA" id="ARBA00004651"/>
    </source>
</evidence>
<name>A0A174LA59_9FIRM</name>
<evidence type="ECO:0000256" key="7">
    <source>
        <dbReference type="ARBA" id="ARBA00022475"/>
    </source>
</evidence>
<dbReference type="UniPathway" id="UPA00148">
    <property type="reaction ID" value="UER00238"/>
</dbReference>
<dbReference type="EMBL" id="CYZU01000065">
    <property type="protein sequence ID" value="CUP19556.1"/>
    <property type="molecule type" value="Genomic_DNA"/>
</dbReference>
<evidence type="ECO:0000256" key="15">
    <source>
        <dbReference type="ARBA" id="ARBA00032605"/>
    </source>
</evidence>
<evidence type="ECO:0000256" key="11">
    <source>
        <dbReference type="ARBA" id="ARBA00022842"/>
    </source>
</evidence>
<comment type="function">
    <text evidence="14 19">Joins adenosylcobinamide-GDP and alpha-ribazole to generate adenosylcobalamin (Ado-cobalamin). Also synthesizes adenosylcobalamin 5'-phosphate from adenosylcobinamide-GDP and alpha-ribazole 5'-phosphate.</text>
</comment>
<evidence type="ECO:0000256" key="4">
    <source>
        <dbReference type="ARBA" id="ARBA00010561"/>
    </source>
</evidence>
<evidence type="ECO:0000256" key="18">
    <source>
        <dbReference type="ARBA" id="ARBA00049504"/>
    </source>
</evidence>
<evidence type="ECO:0000256" key="1">
    <source>
        <dbReference type="ARBA" id="ARBA00001946"/>
    </source>
</evidence>
<evidence type="ECO:0000256" key="19">
    <source>
        <dbReference type="HAMAP-Rule" id="MF_00719"/>
    </source>
</evidence>
<feature type="transmembrane region" description="Helical" evidence="19">
    <location>
        <begin position="230"/>
        <end position="254"/>
    </location>
</feature>
<comment type="catalytic activity">
    <reaction evidence="18 19">
        <text>alpha-ribazole 5'-phosphate + adenosylcob(III)inamide-GDP = adenosylcob(III)alamin 5'-phosphate + GMP + H(+)</text>
        <dbReference type="Rhea" id="RHEA:23560"/>
        <dbReference type="ChEBI" id="CHEBI:15378"/>
        <dbReference type="ChEBI" id="CHEBI:57918"/>
        <dbReference type="ChEBI" id="CHEBI:58115"/>
        <dbReference type="ChEBI" id="CHEBI:60487"/>
        <dbReference type="ChEBI" id="CHEBI:60493"/>
        <dbReference type="EC" id="2.7.8.26"/>
    </reaction>
</comment>
<evidence type="ECO:0000256" key="13">
    <source>
        <dbReference type="ARBA" id="ARBA00023136"/>
    </source>
</evidence>
<evidence type="ECO:0000256" key="12">
    <source>
        <dbReference type="ARBA" id="ARBA00022989"/>
    </source>
</evidence>
<dbReference type="GO" id="GO:0005886">
    <property type="term" value="C:plasma membrane"/>
    <property type="evidence" value="ECO:0007669"/>
    <property type="project" value="UniProtKB-SubCell"/>
</dbReference>
<dbReference type="HAMAP" id="MF_00719">
    <property type="entry name" value="CobS"/>
    <property type="match status" value="1"/>
</dbReference>
<dbReference type="AlphaFoldDB" id="A0A174LA59"/>
<dbReference type="InterPro" id="IPR003805">
    <property type="entry name" value="CobS"/>
</dbReference>
<evidence type="ECO:0000313" key="20">
    <source>
        <dbReference type="EMBL" id="CUP19556.1"/>
    </source>
</evidence>
<evidence type="ECO:0000256" key="5">
    <source>
        <dbReference type="ARBA" id="ARBA00013200"/>
    </source>
</evidence>
<evidence type="ECO:0000256" key="14">
    <source>
        <dbReference type="ARBA" id="ARBA00025228"/>
    </source>
</evidence>
<comment type="cofactor">
    <cofactor evidence="1 19">
        <name>Mg(2+)</name>
        <dbReference type="ChEBI" id="CHEBI:18420"/>
    </cofactor>
</comment>
<evidence type="ECO:0000313" key="21">
    <source>
        <dbReference type="Proteomes" id="UP000095544"/>
    </source>
</evidence>
<evidence type="ECO:0000256" key="16">
    <source>
        <dbReference type="ARBA" id="ARBA00032853"/>
    </source>
</evidence>
<keyword evidence="12 19" id="KW-1133">Transmembrane helix</keyword>
<dbReference type="PANTHER" id="PTHR34148:SF1">
    <property type="entry name" value="ADENOSYLCOBINAMIDE-GDP RIBAZOLETRANSFERASE"/>
    <property type="match status" value="1"/>
</dbReference>
<dbReference type="STRING" id="39482.ERS852491_04515"/>
<keyword evidence="9 19" id="KW-0808">Transferase</keyword>
<dbReference type="RefSeq" id="WP_050639828.1">
    <property type="nucleotide sequence ID" value="NZ_CABKUE010000007.1"/>
</dbReference>
<evidence type="ECO:0000256" key="8">
    <source>
        <dbReference type="ARBA" id="ARBA00022573"/>
    </source>
</evidence>
<dbReference type="Pfam" id="PF02654">
    <property type="entry name" value="CobS"/>
    <property type="match status" value="1"/>
</dbReference>
<comment type="subcellular location">
    <subcellularLocation>
        <location evidence="2 19">Cell membrane</location>
        <topology evidence="2 19">Multi-pass membrane protein</topology>
    </subcellularLocation>
</comment>
<keyword evidence="10 19" id="KW-0812">Transmembrane</keyword>
<keyword evidence="11 19" id="KW-0460">Magnesium</keyword>
<dbReference type="GO" id="GO:0051073">
    <property type="term" value="F:adenosylcobinamide-GDP ribazoletransferase activity"/>
    <property type="evidence" value="ECO:0007669"/>
    <property type="project" value="UniProtKB-UniRule"/>
</dbReference>
<dbReference type="GO" id="GO:0009236">
    <property type="term" value="P:cobalamin biosynthetic process"/>
    <property type="evidence" value="ECO:0007669"/>
    <property type="project" value="UniProtKB-UniRule"/>
</dbReference>
<dbReference type="PANTHER" id="PTHR34148">
    <property type="entry name" value="ADENOSYLCOBINAMIDE-GDP RIBAZOLETRANSFERASE"/>
    <property type="match status" value="1"/>
</dbReference>
<dbReference type="EC" id="2.7.8.26" evidence="5 19"/>
<keyword evidence="8 19" id="KW-0169">Cobalamin biosynthesis</keyword>
<protein>
    <recommendedName>
        <fullName evidence="6 19">Adenosylcobinamide-GDP ribazoletransferase</fullName>
        <ecNumber evidence="5 19">2.7.8.26</ecNumber>
    </recommendedName>
    <alternativeName>
        <fullName evidence="16 19">Cobalamin synthase</fullName>
    </alternativeName>
    <alternativeName>
        <fullName evidence="15 19">Cobalamin-5'-phosphate synthase</fullName>
    </alternativeName>
</protein>
<evidence type="ECO:0000256" key="10">
    <source>
        <dbReference type="ARBA" id="ARBA00022692"/>
    </source>
</evidence>
<keyword evidence="13 19" id="KW-0472">Membrane</keyword>
<evidence type="ECO:0000256" key="3">
    <source>
        <dbReference type="ARBA" id="ARBA00004663"/>
    </source>
</evidence>
<dbReference type="GO" id="GO:0008818">
    <property type="term" value="F:cobalamin 5'-phosphate synthase activity"/>
    <property type="evidence" value="ECO:0007669"/>
    <property type="project" value="UniProtKB-UniRule"/>
</dbReference>
<dbReference type="OrthoDB" id="9794626at2"/>
<dbReference type="Proteomes" id="UP000095544">
    <property type="component" value="Unassembled WGS sequence"/>
</dbReference>
<evidence type="ECO:0000256" key="9">
    <source>
        <dbReference type="ARBA" id="ARBA00022679"/>
    </source>
</evidence>
<gene>
    <name evidence="19" type="primary">cobS</name>
    <name evidence="20" type="ORF">ERS852491_04515</name>
</gene>
<reference evidence="20 21" key="1">
    <citation type="submission" date="2015-09" db="EMBL/GenBank/DDBJ databases">
        <authorList>
            <consortium name="Pathogen Informatics"/>
        </authorList>
    </citation>
    <scope>NUCLEOTIDE SEQUENCE [LARGE SCALE GENOMIC DNA]</scope>
    <source>
        <strain evidence="20 21">2789STDY5834876</strain>
    </source>
</reference>
<comment type="catalytic activity">
    <reaction evidence="17 19">
        <text>alpha-ribazole + adenosylcob(III)inamide-GDP = adenosylcob(III)alamin + GMP + H(+)</text>
        <dbReference type="Rhea" id="RHEA:16049"/>
        <dbReference type="ChEBI" id="CHEBI:10329"/>
        <dbReference type="ChEBI" id="CHEBI:15378"/>
        <dbReference type="ChEBI" id="CHEBI:18408"/>
        <dbReference type="ChEBI" id="CHEBI:58115"/>
        <dbReference type="ChEBI" id="CHEBI:60487"/>
        <dbReference type="EC" id="2.7.8.26"/>
    </reaction>
</comment>
<evidence type="ECO:0000256" key="17">
    <source>
        <dbReference type="ARBA" id="ARBA00048623"/>
    </source>
</evidence>
<evidence type="ECO:0000256" key="6">
    <source>
        <dbReference type="ARBA" id="ARBA00015850"/>
    </source>
</evidence>
<organism evidence="20 21">
    <name type="scientific">Faecalicatena contorta</name>
    <dbReference type="NCBI Taxonomy" id="39482"/>
    <lineage>
        <taxon>Bacteria</taxon>
        <taxon>Bacillati</taxon>
        <taxon>Bacillota</taxon>
        <taxon>Clostridia</taxon>
        <taxon>Lachnospirales</taxon>
        <taxon>Lachnospiraceae</taxon>
        <taxon>Faecalicatena</taxon>
    </lineage>
</organism>